<name>A0A5N5ML61_PANHP</name>
<dbReference type="EMBL" id="VFJC01000013">
    <property type="protein sequence ID" value="KAB5555658.1"/>
    <property type="molecule type" value="Genomic_DNA"/>
</dbReference>
<sequence length="80" mass="9200">MSVLGCVLAYRYHLPALLKVKVKVLSEQERRREEKKYVNKSIHILSRVTSIPEELQTKQLTHAQSSNRVSVVVLGFEHIS</sequence>
<accession>A0A5N5ML61</accession>
<evidence type="ECO:0000313" key="1">
    <source>
        <dbReference type="EMBL" id="KAB5555658.1"/>
    </source>
</evidence>
<keyword evidence="2" id="KW-1185">Reference proteome</keyword>
<reference evidence="1 2" key="1">
    <citation type="submission" date="2019-06" db="EMBL/GenBank/DDBJ databases">
        <title>A chromosome-scale genome assembly of the striped catfish, Pangasianodon hypophthalmus.</title>
        <authorList>
            <person name="Wen M."/>
            <person name="Zahm M."/>
            <person name="Roques C."/>
            <person name="Cabau C."/>
            <person name="Klopp C."/>
            <person name="Donnadieu C."/>
            <person name="Jouanno E."/>
            <person name="Avarre J.-C."/>
            <person name="Campet M."/>
            <person name="Ha T.T.T."/>
            <person name="Dugue R."/>
            <person name="Lampietro C."/>
            <person name="Louis A."/>
            <person name="Herpin A."/>
            <person name="Echchiki A."/>
            <person name="Berthelot C."/>
            <person name="Parey E."/>
            <person name="Roest-Crollius H."/>
            <person name="Braasch I."/>
            <person name="Postlethwait J."/>
            <person name="Bobe J."/>
            <person name="Montfort J."/>
            <person name="Bouchez O."/>
            <person name="Begum T."/>
            <person name="Schartl M."/>
            <person name="Guiguen Y."/>
        </authorList>
    </citation>
    <scope>NUCLEOTIDE SEQUENCE [LARGE SCALE GENOMIC DNA]</scope>
    <source>
        <strain evidence="1 2">Indonesia</strain>
        <tissue evidence="1">Blood</tissue>
    </source>
</reference>
<organism evidence="1 2">
    <name type="scientific">Pangasianodon hypophthalmus</name>
    <name type="common">Striped catfish</name>
    <name type="synonym">Helicophagus hypophthalmus</name>
    <dbReference type="NCBI Taxonomy" id="310915"/>
    <lineage>
        <taxon>Eukaryota</taxon>
        <taxon>Metazoa</taxon>
        <taxon>Chordata</taxon>
        <taxon>Craniata</taxon>
        <taxon>Vertebrata</taxon>
        <taxon>Euteleostomi</taxon>
        <taxon>Actinopterygii</taxon>
        <taxon>Neopterygii</taxon>
        <taxon>Teleostei</taxon>
        <taxon>Ostariophysi</taxon>
        <taxon>Siluriformes</taxon>
        <taxon>Pangasiidae</taxon>
        <taxon>Pangasianodon</taxon>
    </lineage>
</organism>
<gene>
    <name evidence="1" type="ORF">PHYPO_G00036630</name>
</gene>
<dbReference type="AlphaFoldDB" id="A0A5N5ML61"/>
<evidence type="ECO:0000313" key="2">
    <source>
        <dbReference type="Proteomes" id="UP000327468"/>
    </source>
</evidence>
<protein>
    <submittedName>
        <fullName evidence="1">Uncharacterized protein</fullName>
    </submittedName>
</protein>
<dbReference type="Proteomes" id="UP000327468">
    <property type="component" value="Chromosome 12"/>
</dbReference>
<proteinExistence type="predicted"/>
<comment type="caution">
    <text evidence="1">The sequence shown here is derived from an EMBL/GenBank/DDBJ whole genome shotgun (WGS) entry which is preliminary data.</text>
</comment>